<feature type="compositionally biased region" description="Acidic residues" evidence="1">
    <location>
        <begin position="74"/>
        <end position="89"/>
    </location>
</feature>
<proteinExistence type="predicted"/>
<sequence length="89" mass="10115">MTDEEQTERKEEVSELTPFDPTKKKVVIQDSSDEVDMLAEKTDSLTFSETAEPCFPGMKKKKHVEHDTSLTEAGYDEDATDDQVVEDEE</sequence>
<accession>A0A8J5T7X3</accession>
<dbReference type="OrthoDB" id="10255414at2759"/>
<reference evidence="2" key="2">
    <citation type="submission" date="2021-02" db="EMBL/GenBank/DDBJ databases">
        <authorList>
            <person name="Kimball J.A."/>
            <person name="Haas M.W."/>
            <person name="Macchietto M."/>
            <person name="Kono T."/>
            <person name="Duquette J."/>
            <person name="Shao M."/>
        </authorList>
    </citation>
    <scope>NUCLEOTIDE SEQUENCE</scope>
    <source>
        <tissue evidence="2">Fresh leaf tissue</tissue>
    </source>
</reference>
<evidence type="ECO:0000313" key="3">
    <source>
        <dbReference type="Proteomes" id="UP000729402"/>
    </source>
</evidence>
<dbReference type="EMBL" id="JAAALK010000284">
    <property type="protein sequence ID" value="KAG8068031.1"/>
    <property type="molecule type" value="Genomic_DNA"/>
</dbReference>
<evidence type="ECO:0000256" key="1">
    <source>
        <dbReference type="SAM" id="MobiDB-lite"/>
    </source>
</evidence>
<gene>
    <name evidence="2" type="ORF">GUJ93_ZPchr0005g15864</name>
</gene>
<evidence type="ECO:0000313" key="2">
    <source>
        <dbReference type="EMBL" id="KAG8068031.1"/>
    </source>
</evidence>
<name>A0A8J5T7X3_ZIZPA</name>
<comment type="caution">
    <text evidence="2">The sequence shown here is derived from an EMBL/GenBank/DDBJ whole genome shotgun (WGS) entry which is preliminary data.</text>
</comment>
<feature type="region of interest" description="Disordered" evidence="1">
    <location>
        <begin position="59"/>
        <end position="89"/>
    </location>
</feature>
<keyword evidence="3" id="KW-1185">Reference proteome</keyword>
<protein>
    <submittedName>
        <fullName evidence="2">Uncharacterized protein</fullName>
    </submittedName>
</protein>
<organism evidence="2 3">
    <name type="scientific">Zizania palustris</name>
    <name type="common">Northern wild rice</name>
    <dbReference type="NCBI Taxonomy" id="103762"/>
    <lineage>
        <taxon>Eukaryota</taxon>
        <taxon>Viridiplantae</taxon>
        <taxon>Streptophyta</taxon>
        <taxon>Embryophyta</taxon>
        <taxon>Tracheophyta</taxon>
        <taxon>Spermatophyta</taxon>
        <taxon>Magnoliopsida</taxon>
        <taxon>Liliopsida</taxon>
        <taxon>Poales</taxon>
        <taxon>Poaceae</taxon>
        <taxon>BOP clade</taxon>
        <taxon>Oryzoideae</taxon>
        <taxon>Oryzeae</taxon>
        <taxon>Zizaniinae</taxon>
        <taxon>Zizania</taxon>
    </lineage>
</organism>
<feature type="region of interest" description="Disordered" evidence="1">
    <location>
        <begin position="1"/>
        <end position="28"/>
    </location>
</feature>
<dbReference type="AlphaFoldDB" id="A0A8J5T7X3"/>
<reference evidence="2" key="1">
    <citation type="journal article" date="2021" name="bioRxiv">
        <title>Whole Genome Assembly and Annotation of Northern Wild Rice, Zizania palustris L., Supports a Whole Genome Duplication in the Zizania Genus.</title>
        <authorList>
            <person name="Haas M."/>
            <person name="Kono T."/>
            <person name="Macchietto M."/>
            <person name="Millas R."/>
            <person name="McGilp L."/>
            <person name="Shao M."/>
            <person name="Duquette J."/>
            <person name="Hirsch C.N."/>
            <person name="Kimball J."/>
        </authorList>
    </citation>
    <scope>NUCLEOTIDE SEQUENCE</scope>
    <source>
        <tissue evidence="2">Fresh leaf tissue</tissue>
    </source>
</reference>
<dbReference type="Proteomes" id="UP000729402">
    <property type="component" value="Unassembled WGS sequence"/>
</dbReference>